<proteinExistence type="predicted"/>
<dbReference type="AlphaFoldDB" id="A0A1H7MUB5"/>
<dbReference type="Proteomes" id="UP000183015">
    <property type="component" value="Unassembled WGS sequence"/>
</dbReference>
<dbReference type="Pfam" id="PF01590">
    <property type="entry name" value="GAF"/>
    <property type="match status" value="1"/>
</dbReference>
<keyword evidence="3" id="KW-1185">Reference proteome</keyword>
<evidence type="ECO:0000313" key="3">
    <source>
        <dbReference type="Proteomes" id="UP000183015"/>
    </source>
</evidence>
<reference evidence="3" key="1">
    <citation type="submission" date="2016-10" db="EMBL/GenBank/DDBJ databases">
        <authorList>
            <person name="Varghese N."/>
        </authorList>
    </citation>
    <scope>NUCLEOTIDE SEQUENCE [LARGE SCALE GENOMIC DNA]</scope>
    <source>
        <strain evidence="3">DSM 45096 / BCRC 16803 / CGMCC 4.1857 / CIP 109030 / JCM 12277 / KCTC 19219 / NBRC 100920 / 33214</strain>
    </source>
</reference>
<sequence>MSPADDLDASTERRLLRSVVQVARHAFGAAAASVFLVDPDTRELVFEAVAGEGDDKLVGTRFPAGTGIAGWVASSGQSMLVDDLRESRQFDTKAAQSTGYVPDSIMAAPLFSGDACIGVLEVLDRGAEMPAREMADVALLDLLADQAAIGLELLTRLRETSPSRRSDKAMQLLAMAEALLANTHG</sequence>
<accession>A0A1H7MUB5</accession>
<protein>
    <submittedName>
        <fullName evidence="2">GAF domain-containing protein</fullName>
    </submittedName>
</protein>
<dbReference type="OrthoDB" id="5243158at2"/>
<name>A0A1H7MUB5_STRJI</name>
<dbReference type="EMBL" id="FOAZ01000006">
    <property type="protein sequence ID" value="SEL14966.1"/>
    <property type="molecule type" value="Genomic_DNA"/>
</dbReference>
<feature type="domain" description="GAF" evidence="1">
    <location>
        <begin position="11"/>
        <end position="161"/>
    </location>
</feature>
<dbReference type="SUPFAM" id="SSF55781">
    <property type="entry name" value="GAF domain-like"/>
    <property type="match status" value="1"/>
</dbReference>
<organism evidence="2 3">
    <name type="scientific">Streptacidiphilus jiangxiensis</name>
    <dbReference type="NCBI Taxonomy" id="235985"/>
    <lineage>
        <taxon>Bacteria</taxon>
        <taxon>Bacillati</taxon>
        <taxon>Actinomycetota</taxon>
        <taxon>Actinomycetes</taxon>
        <taxon>Kitasatosporales</taxon>
        <taxon>Streptomycetaceae</taxon>
        <taxon>Streptacidiphilus</taxon>
    </lineage>
</organism>
<dbReference type="Gene3D" id="3.30.450.40">
    <property type="match status" value="1"/>
</dbReference>
<dbReference type="InterPro" id="IPR003018">
    <property type="entry name" value="GAF"/>
</dbReference>
<evidence type="ECO:0000313" key="2">
    <source>
        <dbReference type="EMBL" id="SEL14966.1"/>
    </source>
</evidence>
<dbReference type="eggNOG" id="COG2203">
    <property type="taxonomic scope" value="Bacteria"/>
</dbReference>
<dbReference type="RefSeq" id="WP_042447301.1">
    <property type="nucleotide sequence ID" value="NZ_BBPN01000012.1"/>
</dbReference>
<dbReference type="STRING" id="235985.SAMN05414137_10676"/>
<dbReference type="SMART" id="SM00065">
    <property type="entry name" value="GAF"/>
    <property type="match status" value="1"/>
</dbReference>
<gene>
    <name evidence="2" type="ORF">SAMN05414137_10676</name>
</gene>
<dbReference type="InterPro" id="IPR029016">
    <property type="entry name" value="GAF-like_dom_sf"/>
</dbReference>
<evidence type="ECO:0000259" key="1">
    <source>
        <dbReference type="SMART" id="SM00065"/>
    </source>
</evidence>